<dbReference type="GO" id="GO:0034063">
    <property type="term" value="P:stress granule assembly"/>
    <property type="evidence" value="ECO:0007669"/>
    <property type="project" value="TreeGrafter"/>
</dbReference>
<dbReference type="InterPro" id="IPR019050">
    <property type="entry name" value="FDF_dom"/>
</dbReference>
<dbReference type="Gene3D" id="2.30.30.100">
    <property type="match status" value="1"/>
</dbReference>
<dbReference type="AlphaFoldDB" id="A0A1S2YZD8"/>
<dbReference type="Pfam" id="PF09532">
    <property type="entry name" value="FDF"/>
    <property type="match status" value="1"/>
</dbReference>
<dbReference type="PaxDb" id="3827-XP_004512330.1"/>
<dbReference type="PANTHER" id="PTHR13586">
    <property type="entry name" value="SCD6 PROTEIN-RELATED"/>
    <property type="match status" value="1"/>
</dbReference>
<dbReference type="RefSeq" id="XP_004512330.1">
    <property type="nucleotide sequence ID" value="XM_004512273.3"/>
</dbReference>
<dbReference type="InterPro" id="IPR010920">
    <property type="entry name" value="LSM_dom_sf"/>
</dbReference>
<dbReference type="PANTHER" id="PTHR13586:SF23">
    <property type="entry name" value="DECAPPING 5-LIKE PROTEIN-RELATED"/>
    <property type="match status" value="1"/>
</dbReference>
<proteinExistence type="predicted"/>
<evidence type="ECO:0000313" key="6">
    <source>
        <dbReference type="RefSeq" id="XP_004512330.1"/>
    </source>
</evidence>
<dbReference type="InterPro" id="IPR025761">
    <property type="entry name" value="FFD_box"/>
</dbReference>
<accession>A0A1S2YZD8</accession>
<dbReference type="KEGG" id="cam:101491001"/>
<keyword evidence="5" id="KW-1185">Reference proteome</keyword>
<evidence type="ECO:0000259" key="3">
    <source>
        <dbReference type="PROSITE" id="PS51512"/>
    </source>
</evidence>
<dbReference type="InterPro" id="IPR025609">
    <property type="entry name" value="Lsm14-like_N"/>
</dbReference>
<evidence type="ECO:0000256" key="2">
    <source>
        <dbReference type="SAM" id="MobiDB-lite"/>
    </source>
</evidence>
<organism evidence="5 6">
    <name type="scientific">Cicer arietinum</name>
    <name type="common">Chickpea</name>
    <name type="synonym">Garbanzo</name>
    <dbReference type="NCBI Taxonomy" id="3827"/>
    <lineage>
        <taxon>Eukaryota</taxon>
        <taxon>Viridiplantae</taxon>
        <taxon>Streptophyta</taxon>
        <taxon>Embryophyta</taxon>
        <taxon>Tracheophyta</taxon>
        <taxon>Spermatophyta</taxon>
        <taxon>Magnoliopsida</taxon>
        <taxon>eudicotyledons</taxon>
        <taxon>Gunneridae</taxon>
        <taxon>Pentapetalae</taxon>
        <taxon>rosids</taxon>
        <taxon>fabids</taxon>
        <taxon>Fabales</taxon>
        <taxon>Fabaceae</taxon>
        <taxon>Papilionoideae</taxon>
        <taxon>50 kb inversion clade</taxon>
        <taxon>NPAAA clade</taxon>
        <taxon>Hologalegina</taxon>
        <taxon>IRL clade</taxon>
        <taxon>Cicereae</taxon>
        <taxon>Cicer</taxon>
    </lineage>
</organism>
<dbReference type="InterPro" id="IPR025762">
    <property type="entry name" value="DFDF"/>
</dbReference>
<dbReference type="STRING" id="3827.A0A1S2YZD8"/>
<dbReference type="PROSITE" id="PS51513">
    <property type="entry name" value="FFD"/>
    <property type="match status" value="1"/>
</dbReference>
<dbReference type="SUPFAM" id="SSF50182">
    <property type="entry name" value="Sm-like ribonucleoproteins"/>
    <property type="match status" value="1"/>
</dbReference>
<reference evidence="6" key="2">
    <citation type="submission" date="2025-08" db="UniProtKB">
        <authorList>
            <consortium name="RefSeq"/>
        </authorList>
    </citation>
    <scope>IDENTIFICATION</scope>
    <source>
        <tissue evidence="6">Etiolated seedlings</tissue>
    </source>
</reference>
<dbReference type="PROSITE" id="PS51512">
    <property type="entry name" value="DFDF"/>
    <property type="match status" value="1"/>
</dbReference>
<dbReference type="GO" id="GO:0033962">
    <property type="term" value="P:P-body assembly"/>
    <property type="evidence" value="ECO:0007669"/>
    <property type="project" value="TreeGrafter"/>
</dbReference>
<sequence>MATQSGAKGYSTPSPNSSESFIGSFISLISKHEIRYEGVLCFLNVQDSIIGLNNVRSYGTEGRRNDGQQVPPSDKVYDYILFRGSDIKNLQIKSPSTSARAEEQIFSDPTIIQSQHTGVLSSPAASVCGRSLTESIQRQDSTAKSSKALPVGLPSHQSVTELGPSNQSAASQGSSHPSFSTSMFWQGHSGTSSNSSHSLLQPSSIQPMSMVSSFAMQNLNQTAETQEPTKVGWTISSEYGVPVSSATASIVNPTRSLSPTSLQISDSLVIPSSLSTTSTPKTSMPYSVSLTTDGSNMSSFCSPLQDIISGEGRISGKIFPQPSPNYPRHSVRNPSSSFVDSTFGLLPTSQPLLTSNQFAHHREQLLTHNLNPNWKGIDSPVLTPSRSSVLMPSPASQAPLLPLPTSMQKAHYPVSQFTEDFDFAAMNEKFKKEEVWSSLGKATTKIERVEDYAFCNLGDREFSNLKSAYKKDDFFDTISCNSMTGGSRNGQNHLSARIKQATERFGDFHQRPNVGYGDYGAGQGENFRGSHYLGRGYGNGGRGRGPNFPF</sequence>
<dbReference type="OrthoDB" id="21539at2759"/>
<dbReference type="GO" id="GO:0003729">
    <property type="term" value="F:mRNA binding"/>
    <property type="evidence" value="ECO:0007669"/>
    <property type="project" value="TreeGrafter"/>
</dbReference>
<feature type="compositionally biased region" description="Low complexity" evidence="2">
    <location>
        <begin position="186"/>
        <end position="203"/>
    </location>
</feature>
<dbReference type="Proteomes" id="UP000087171">
    <property type="component" value="Chromosome Ca8"/>
</dbReference>
<dbReference type="GeneID" id="101491001"/>
<feature type="domain" description="FFD box profile" evidence="4">
    <location>
        <begin position="467"/>
        <end position="482"/>
    </location>
</feature>
<feature type="compositionally biased region" description="Polar residues" evidence="2">
    <location>
        <begin position="132"/>
        <end position="145"/>
    </location>
</feature>
<dbReference type="SMART" id="SM01271">
    <property type="entry name" value="LSM14"/>
    <property type="match status" value="1"/>
</dbReference>
<dbReference type="SMART" id="SM01199">
    <property type="entry name" value="FDF"/>
    <property type="match status" value="1"/>
</dbReference>
<dbReference type="Pfam" id="PF12701">
    <property type="entry name" value="LSM14"/>
    <property type="match status" value="1"/>
</dbReference>
<evidence type="ECO:0000313" key="5">
    <source>
        <dbReference type="Proteomes" id="UP000087171"/>
    </source>
</evidence>
<gene>
    <name evidence="6" type="primary">LOC101491001</name>
</gene>
<feature type="domain" description="DFDF" evidence="3">
    <location>
        <begin position="409"/>
        <end position="445"/>
    </location>
</feature>
<name>A0A1S2YZD8_CICAR</name>
<protein>
    <submittedName>
        <fullName evidence="6">Decapping 5-like protein isoform X1</fullName>
    </submittedName>
</protein>
<reference evidence="5" key="1">
    <citation type="journal article" date="2013" name="Nat. Biotechnol.">
        <title>Draft genome sequence of chickpea (Cicer arietinum) provides a resource for trait improvement.</title>
        <authorList>
            <person name="Varshney R.K."/>
            <person name="Song C."/>
            <person name="Saxena R.K."/>
            <person name="Azam S."/>
            <person name="Yu S."/>
            <person name="Sharpe A.G."/>
            <person name="Cannon S."/>
            <person name="Baek J."/>
            <person name="Rosen B.D."/>
            <person name="Tar'an B."/>
            <person name="Millan T."/>
            <person name="Zhang X."/>
            <person name="Ramsay L.D."/>
            <person name="Iwata A."/>
            <person name="Wang Y."/>
            <person name="Nelson W."/>
            <person name="Farmer A.D."/>
            <person name="Gaur P.M."/>
            <person name="Soderlund C."/>
            <person name="Penmetsa R.V."/>
            <person name="Xu C."/>
            <person name="Bharti A.K."/>
            <person name="He W."/>
            <person name="Winter P."/>
            <person name="Zhao S."/>
            <person name="Hane J.K."/>
            <person name="Carrasquilla-Garcia N."/>
            <person name="Condie J.A."/>
            <person name="Upadhyaya H.D."/>
            <person name="Luo M.C."/>
            <person name="Thudi M."/>
            <person name="Gowda C.L."/>
            <person name="Singh N.P."/>
            <person name="Lichtenzveig J."/>
            <person name="Gali K.K."/>
            <person name="Rubio J."/>
            <person name="Nadarajan N."/>
            <person name="Dolezel J."/>
            <person name="Bansal K.C."/>
            <person name="Xu X."/>
            <person name="Edwards D."/>
            <person name="Zhang G."/>
            <person name="Kahl G."/>
            <person name="Gil J."/>
            <person name="Singh K.B."/>
            <person name="Datta S.K."/>
            <person name="Jackson S.A."/>
            <person name="Wang J."/>
            <person name="Cook D.R."/>
        </authorList>
    </citation>
    <scope>NUCLEOTIDE SEQUENCE [LARGE SCALE GENOMIC DNA]</scope>
    <source>
        <strain evidence="5">cv. CDC Frontier</strain>
    </source>
</reference>
<feature type="short sequence motif" description="FFD box" evidence="1">
    <location>
        <begin position="467"/>
        <end position="482"/>
    </location>
</feature>
<evidence type="ECO:0000259" key="4">
    <source>
        <dbReference type="PROSITE" id="PS51513"/>
    </source>
</evidence>
<dbReference type="eggNOG" id="KOG1073">
    <property type="taxonomic scope" value="Eukaryota"/>
</dbReference>
<dbReference type="CDD" id="cd01736">
    <property type="entry name" value="LSm14_N"/>
    <property type="match status" value="1"/>
</dbReference>
<dbReference type="GO" id="GO:0000932">
    <property type="term" value="C:P-body"/>
    <property type="evidence" value="ECO:0007669"/>
    <property type="project" value="TreeGrafter"/>
</dbReference>
<feature type="compositionally biased region" description="Polar residues" evidence="2">
    <location>
        <begin position="155"/>
        <end position="184"/>
    </location>
</feature>
<evidence type="ECO:0000256" key="1">
    <source>
        <dbReference type="PROSITE-ProRule" id="PRU00846"/>
    </source>
</evidence>
<feature type="region of interest" description="Disordered" evidence="2">
    <location>
        <begin position="131"/>
        <end position="203"/>
    </location>
</feature>